<dbReference type="STRING" id="37927.SA2016_2617"/>
<keyword evidence="2" id="KW-0812">Transmembrane</keyword>
<keyword evidence="2" id="KW-0472">Membrane</keyword>
<accession>A0A127A1U4</accession>
<evidence type="ECO:0000313" key="4">
    <source>
        <dbReference type="Proteomes" id="UP000070134"/>
    </source>
</evidence>
<keyword evidence="4" id="KW-1185">Reference proteome</keyword>
<keyword evidence="2" id="KW-1133">Transmembrane helix</keyword>
<gene>
    <name evidence="3" type="ORF">SA2016_2617</name>
</gene>
<feature type="transmembrane region" description="Helical" evidence="2">
    <location>
        <begin position="23"/>
        <end position="43"/>
    </location>
</feature>
<organism evidence="3 4">
    <name type="scientific">Sinomonas atrocyanea</name>
    <dbReference type="NCBI Taxonomy" id="37927"/>
    <lineage>
        <taxon>Bacteria</taxon>
        <taxon>Bacillati</taxon>
        <taxon>Actinomycetota</taxon>
        <taxon>Actinomycetes</taxon>
        <taxon>Micrococcales</taxon>
        <taxon>Micrococcaceae</taxon>
        <taxon>Sinomonas</taxon>
    </lineage>
</organism>
<feature type="transmembrane region" description="Helical" evidence="2">
    <location>
        <begin position="252"/>
        <end position="268"/>
    </location>
</feature>
<feature type="transmembrane region" description="Helical" evidence="2">
    <location>
        <begin position="91"/>
        <end position="112"/>
    </location>
</feature>
<feature type="compositionally biased region" description="Low complexity" evidence="1">
    <location>
        <begin position="288"/>
        <end position="328"/>
    </location>
</feature>
<feature type="region of interest" description="Disordered" evidence="1">
    <location>
        <begin position="288"/>
        <end position="359"/>
    </location>
</feature>
<sequence>MLRSTAEPQEAATGEAERRPRGAIAVAAILSTLVALVLVDVVADPPPTLVPYSTALVVAAALGLLALTPLLHTAAAWCAGRLDRMPRPARWTLAAAALLVLTLVPAVIGLAVRVPPGWDAGAVLDTATAFARGTHYDFAEQYFAWYPNNLFLALALGCYFKLVGAFGVTDTLAAAIWLHALFMAVSSLLAVRLARRVAGQAAGVGTLLVTVPFVALGPWSGVPYSDTLSMPFPIAILLLADVARTAPRGRSVLLWAAVGVLTAVGAQIKPTVVFALAAAGLTTMLASRGPASGSGPRWRRSWPSPSRARRSSAAARRSGARTSSSSTSTPIRRQCRSRTSSRWVPRGGAASTRTTSGTP</sequence>
<protein>
    <recommendedName>
        <fullName evidence="5">Glycosyltransferase RgtA/B/C/D-like domain-containing protein</fullName>
    </recommendedName>
</protein>
<evidence type="ECO:0008006" key="5">
    <source>
        <dbReference type="Google" id="ProtNLM"/>
    </source>
</evidence>
<dbReference type="AlphaFoldDB" id="A0A127A1U4"/>
<reference evidence="3 4" key="1">
    <citation type="submission" date="2016-02" db="EMBL/GenBank/DDBJ databases">
        <title>Complete genome of Sinomonas atrocyanea KCTC 3377.</title>
        <authorList>
            <person name="Kim K.M."/>
        </authorList>
    </citation>
    <scope>NUCLEOTIDE SEQUENCE [LARGE SCALE GENOMIC DNA]</scope>
    <source>
        <strain evidence="3 4">KCTC 3377</strain>
    </source>
</reference>
<dbReference type="Proteomes" id="UP000070134">
    <property type="component" value="Chromosome"/>
</dbReference>
<evidence type="ECO:0000256" key="1">
    <source>
        <dbReference type="SAM" id="MobiDB-lite"/>
    </source>
</evidence>
<name>A0A127A1U4_9MICC</name>
<proteinExistence type="predicted"/>
<evidence type="ECO:0000256" key="2">
    <source>
        <dbReference type="SAM" id="Phobius"/>
    </source>
</evidence>
<dbReference type="EMBL" id="CP014518">
    <property type="protein sequence ID" value="AMM33283.1"/>
    <property type="molecule type" value="Genomic_DNA"/>
</dbReference>
<feature type="compositionally biased region" description="Low complexity" evidence="1">
    <location>
        <begin position="346"/>
        <end position="359"/>
    </location>
</feature>
<feature type="transmembrane region" description="Helical" evidence="2">
    <location>
        <begin position="172"/>
        <end position="191"/>
    </location>
</feature>
<dbReference type="RefSeq" id="WP_066498740.1">
    <property type="nucleotide sequence ID" value="NZ_CP014518.1"/>
</dbReference>
<evidence type="ECO:0000313" key="3">
    <source>
        <dbReference type="EMBL" id="AMM33283.1"/>
    </source>
</evidence>
<dbReference type="KEGG" id="satk:SA2016_2617"/>
<feature type="transmembrane region" description="Helical" evidence="2">
    <location>
        <begin position="198"/>
        <end position="216"/>
    </location>
</feature>
<feature type="transmembrane region" description="Helical" evidence="2">
    <location>
        <begin position="55"/>
        <end position="79"/>
    </location>
</feature>